<accession>A0A1X0XX79</accession>
<reference evidence="1 2" key="1">
    <citation type="submission" date="2017-03" db="EMBL/GenBank/DDBJ databases">
        <title>Genome sequence of Geothermobacter sp. EPR-M, Deep-Sea Iron Reducer.</title>
        <authorList>
            <person name="Tully B."/>
            <person name="Savalia P."/>
            <person name="Abuyen K."/>
            <person name="Baughan C."/>
            <person name="Romero E."/>
            <person name="Ronkowski C."/>
            <person name="Torres B."/>
            <person name="Tremblay J."/>
            <person name="Trujillo A."/>
            <person name="Tyler M."/>
            <person name="Perez-Rodriguez I."/>
            <person name="Amend J."/>
        </authorList>
    </citation>
    <scope>NUCLEOTIDE SEQUENCE [LARGE SCALE GENOMIC DNA]</scope>
    <source>
        <strain evidence="1 2">EPR-M</strain>
    </source>
</reference>
<evidence type="ECO:0000313" key="2">
    <source>
        <dbReference type="Proteomes" id="UP000193136"/>
    </source>
</evidence>
<dbReference type="EMBL" id="NAAD01000019">
    <property type="protein sequence ID" value="ORJ57511.1"/>
    <property type="molecule type" value="Genomic_DNA"/>
</dbReference>
<name>A0A1X0XX79_9BACT</name>
<gene>
    <name evidence="1" type="ORF">B5V00_13760</name>
</gene>
<proteinExistence type="predicted"/>
<evidence type="ECO:0000313" key="1">
    <source>
        <dbReference type="EMBL" id="ORJ57511.1"/>
    </source>
</evidence>
<comment type="caution">
    <text evidence="1">The sequence shown here is derived from an EMBL/GenBank/DDBJ whole genome shotgun (WGS) entry which is preliminary data.</text>
</comment>
<organism evidence="1 2">
    <name type="scientific">Geothermobacter hydrogeniphilus</name>
    <dbReference type="NCBI Taxonomy" id="1969733"/>
    <lineage>
        <taxon>Bacteria</taxon>
        <taxon>Pseudomonadati</taxon>
        <taxon>Thermodesulfobacteriota</taxon>
        <taxon>Desulfuromonadia</taxon>
        <taxon>Desulfuromonadales</taxon>
        <taxon>Geothermobacteraceae</taxon>
        <taxon>Geothermobacter</taxon>
    </lineage>
</organism>
<dbReference type="AlphaFoldDB" id="A0A1X0XX79"/>
<dbReference type="Proteomes" id="UP000193136">
    <property type="component" value="Unassembled WGS sequence"/>
</dbReference>
<sequence length="81" mass="9006">MSILNFLKKINNRIQDVVDQEWANRHDLSHDDIADESSEFLSLGDELPQEDATIIPWSLGEAISADGLHNIGGLTWSGDDD</sequence>
<dbReference type="RefSeq" id="WP_085011392.1">
    <property type="nucleotide sequence ID" value="NZ_NAAD01000019.1"/>
</dbReference>
<keyword evidence="2" id="KW-1185">Reference proteome</keyword>
<protein>
    <submittedName>
        <fullName evidence="1">Uncharacterized protein</fullName>
    </submittedName>
</protein>